<proteinExistence type="predicted"/>
<dbReference type="RefSeq" id="WP_311664384.1">
    <property type="nucleotide sequence ID" value="NZ_JAVRHT010000029.1"/>
</dbReference>
<evidence type="ECO:0000313" key="2">
    <source>
        <dbReference type="EMBL" id="MDT0632475.1"/>
    </source>
</evidence>
<keyword evidence="1" id="KW-0732">Signal</keyword>
<dbReference type="Proteomes" id="UP001267426">
    <property type="component" value="Unassembled WGS sequence"/>
</dbReference>
<sequence length="154" mass="16137">MRLVLLAAALSFVTPARSQEAVPDSACTYATCALQIDQRLLSFRLVRSGEPLPNGGPLGLGPPPIAAAVSGSPAALMHARAYERDLRTSGWLVNGATALYFLGALDPFDLLSGGVEVGMAAGAAGLAVVSVPISFRARRSLNRAVDTYNEELRR</sequence>
<name>A0ABU3BT57_9BACT</name>
<protein>
    <submittedName>
        <fullName evidence="2">Uncharacterized protein</fullName>
    </submittedName>
</protein>
<evidence type="ECO:0000313" key="3">
    <source>
        <dbReference type="Proteomes" id="UP001267426"/>
    </source>
</evidence>
<gene>
    <name evidence="2" type="ORF">RM540_12010</name>
</gene>
<evidence type="ECO:0000256" key="1">
    <source>
        <dbReference type="SAM" id="SignalP"/>
    </source>
</evidence>
<feature type="chain" id="PRO_5046157712" evidence="1">
    <location>
        <begin position="19"/>
        <end position="154"/>
    </location>
</feature>
<comment type="caution">
    <text evidence="2">The sequence shown here is derived from an EMBL/GenBank/DDBJ whole genome shotgun (WGS) entry which is preliminary data.</text>
</comment>
<feature type="signal peptide" evidence="1">
    <location>
        <begin position="1"/>
        <end position="18"/>
    </location>
</feature>
<dbReference type="EMBL" id="JAVRHT010000029">
    <property type="protein sequence ID" value="MDT0632475.1"/>
    <property type="molecule type" value="Genomic_DNA"/>
</dbReference>
<keyword evidence="3" id="KW-1185">Reference proteome</keyword>
<accession>A0ABU3BT57</accession>
<reference evidence="2 3" key="1">
    <citation type="submission" date="2023-09" db="EMBL/GenBank/DDBJ databases">
        <authorList>
            <person name="Rey-Velasco X."/>
        </authorList>
    </citation>
    <scope>NUCLEOTIDE SEQUENCE [LARGE SCALE GENOMIC DNA]</scope>
    <source>
        <strain evidence="2 3">F394</strain>
    </source>
</reference>
<organism evidence="2 3">
    <name type="scientific">Rubrivirga litoralis</name>
    <dbReference type="NCBI Taxonomy" id="3075598"/>
    <lineage>
        <taxon>Bacteria</taxon>
        <taxon>Pseudomonadati</taxon>
        <taxon>Rhodothermota</taxon>
        <taxon>Rhodothermia</taxon>
        <taxon>Rhodothermales</taxon>
        <taxon>Rubricoccaceae</taxon>
        <taxon>Rubrivirga</taxon>
    </lineage>
</organism>